<dbReference type="InterPro" id="IPR050855">
    <property type="entry name" value="NDM-1-like"/>
</dbReference>
<evidence type="ECO:0000259" key="1">
    <source>
        <dbReference type="SMART" id="SM00849"/>
    </source>
</evidence>
<dbReference type="EMBL" id="CP006933">
    <property type="protein sequence ID" value="AIS32156.1"/>
    <property type="molecule type" value="Genomic_DNA"/>
</dbReference>
<protein>
    <submittedName>
        <fullName evidence="2">Metallo-beta-lactamase superfamily protein</fullName>
    </submittedName>
</protein>
<dbReference type="OrthoDB" id="7773at2157"/>
<dbReference type="InterPro" id="IPR001279">
    <property type="entry name" value="Metallo-B-lactamas"/>
</dbReference>
<gene>
    <name evidence="2" type="ORF">BRM9_1341</name>
</gene>
<dbReference type="RefSeq" id="WP_048085219.1">
    <property type="nucleotide sequence ID" value="NZ_CP006933.1"/>
</dbReference>
<evidence type="ECO:0000313" key="2">
    <source>
        <dbReference type="EMBL" id="AIS32156.1"/>
    </source>
</evidence>
<dbReference type="Pfam" id="PF00753">
    <property type="entry name" value="Lactamase_B"/>
    <property type="match status" value="1"/>
</dbReference>
<name>A0A089ZBH7_METFO</name>
<accession>A0A089ZBH7</accession>
<evidence type="ECO:0000313" key="3">
    <source>
        <dbReference type="Proteomes" id="UP000029661"/>
    </source>
</evidence>
<dbReference type="PANTHER" id="PTHR42951:SF17">
    <property type="entry name" value="METALLO-BETA-LACTAMASE DOMAIN-CONTAINING PROTEIN"/>
    <property type="match status" value="1"/>
</dbReference>
<dbReference type="SUPFAM" id="SSF56281">
    <property type="entry name" value="Metallo-hydrolase/oxidoreductase"/>
    <property type="match status" value="1"/>
</dbReference>
<dbReference type="STRING" id="2162.BRM9_1341"/>
<dbReference type="GeneID" id="24792503"/>
<dbReference type="Proteomes" id="UP000029661">
    <property type="component" value="Chromosome"/>
</dbReference>
<reference evidence="2 3" key="1">
    <citation type="submission" date="2013-12" db="EMBL/GenBank/DDBJ databases">
        <title>The complete genome sequence of Methanobacterium sp. BRM9.</title>
        <authorList>
            <consortium name="Pastoral Greenhouse Gas Research Consortium"/>
            <person name="Kelly W.J."/>
            <person name="Leahy S.C."/>
            <person name="Perry R."/>
            <person name="Li D."/>
            <person name="Altermann E."/>
            <person name="Lambie S.C."/>
            <person name="Attwood G.T."/>
        </authorList>
    </citation>
    <scope>NUCLEOTIDE SEQUENCE [LARGE SCALE GENOMIC DNA]</scope>
    <source>
        <strain evidence="2 3">BRM9</strain>
    </source>
</reference>
<dbReference type="CDD" id="cd07721">
    <property type="entry name" value="yflN-like_MBL-fold"/>
    <property type="match status" value="1"/>
</dbReference>
<organism evidence="2 3">
    <name type="scientific">Methanobacterium formicicum</name>
    <dbReference type="NCBI Taxonomy" id="2162"/>
    <lineage>
        <taxon>Archaea</taxon>
        <taxon>Methanobacteriati</taxon>
        <taxon>Methanobacteriota</taxon>
        <taxon>Methanomada group</taxon>
        <taxon>Methanobacteria</taxon>
        <taxon>Methanobacteriales</taxon>
        <taxon>Methanobacteriaceae</taxon>
        <taxon>Methanobacterium</taxon>
    </lineage>
</organism>
<dbReference type="AlphaFoldDB" id="A0A089ZBH7"/>
<dbReference type="KEGG" id="mfc:BRM9_1341"/>
<dbReference type="SMART" id="SM00849">
    <property type="entry name" value="Lactamase_B"/>
    <property type="match status" value="1"/>
</dbReference>
<dbReference type="Gene3D" id="3.60.15.10">
    <property type="entry name" value="Ribonuclease Z/Hydroxyacylglutathione hydrolase-like"/>
    <property type="match status" value="1"/>
</dbReference>
<dbReference type="InterPro" id="IPR036866">
    <property type="entry name" value="RibonucZ/Hydroxyglut_hydro"/>
</dbReference>
<proteinExistence type="predicted"/>
<feature type="domain" description="Metallo-beta-lactamase" evidence="1">
    <location>
        <begin position="22"/>
        <end position="215"/>
    </location>
</feature>
<dbReference type="PANTHER" id="PTHR42951">
    <property type="entry name" value="METALLO-BETA-LACTAMASE DOMAIN-CONTAINING"/>
    <property type="match status" value="1"/>
</dbReference>
<sequence>MSSTKRFDLKRVELKIYGGIATVNTYLLKTDSGFILIDTGPSSKRSLLEKEIKEAGCKPGNLKLIILTHGDADHTGNAAYLRQEYGGKLALHPDDSVMVQKGDMSHNRKVNPLIKVLFALPFVKLKGKDQFKEDIELKDGFDLSPYDLNAKIIHIPGHSQGSVGVLTVDGDLFCGDLLENTAKPAINSIMDDEDASHSSIEKLKKYNINMVYPGHGNPFPLKDFLDCK</sequence>